<gene>
    <name evidence="10" type="ORF">FQP86_08515</name>
</gene>
<sequence length="433" mass="44961">MLERLFKLSEHGTNVRTEVIAGFTSFLAMAYIIFVAPSMLASTGMDHGAVFVATCLAAAIGCLIMGLYANYPIALAPGMGLTAFFTYTVAGQMGVPWQVALGAVFLSGVSFFLLSAFKIREWIINAIPASLKTGIAAGIGLFMAIIALQGSGIVVDAPGTLVTLGDLSSPSAMFALLSFFLIVALSYRKVIGAVMIGILSVTFLATLTGNNDFHGFASMPPSIVPTLAELDIAGAFNLGMVSIIFAFLFVDLFDTSGTLIAVSQQAGLTNERGHLPRLGRALMADSSATMVGSVMGTSNVTSYIESATGVAAGGRTGLTAVVVAGLFLVSLFLSPLATSIPAFATAGALLYVACLMTGGLARIDWNDITEAAPVVIATLVMPLTYSIANGIALGFISYAVIKLFSGRYRDLSPGLVILAILFACKYLFLDGAL</sequence>
<evidence type="ECO:0000256" key="6">
    <source>
        <dbReference type="ARBA" id="ARBA00022989"/>
    </source>
</evidence>
<protein>
    <submittedName>
        <fullName evidence="10">NCS2 family permease</fullName>
    </submittedName>
</protein>
<keyword evidence="11" id="KW-1185">Reference proteome</keyword>
<reference evidence="10 11" key="1">
    <citation type="submission" date="2019-07" db="EMBL/GenBank/DDBJ databases">
        <title>Diversity of Bacteria from Kongsfjorden, Arctic.</title>
        <authorList>
            <person name="Yu Y."/>
        </authorList>
    </citation>
    <scope>NUCLEOTIDE SEQUENCE [LARGE SCALE GENOMIC DNA]</scope>
    <source>
        <strain evidence="10 11">SM1923</strain>
    </source>
</reference>
<evidence type="ECO:0000256" key="3">
    <source>
        <dbReference type="ARBA" id="ARBA00022448"/>
    </source>
</evidence>
<feature type="transmembrane region" description="Helical" evidence="9">
    <location>
        <begin position="190"/>
        <end position="210"/>
    </location>
</feature>
<accession>A0A558HND8</accession>
<feature type="transmembrane region" description="Helical" evidence="9">
    <location>
        <begin position="48"/>
        <end position="69"/>
    </location>
</feature>
<feature type="transmembrane region" description="Helical" evidence="9">
    <location>
        <begin position="135"/>
        <end position="155"/>
    </location>
</feature>
<evidence type="ECO:0000313" key="11">
    <source>
        <dbReference type="Proteomes" id="UP000319941"/>
    </source>
</evidence>
<comment type="subcellular location">
    <subcellularLocation>
        <location evidence="1 8">Cell membrane</location>
        <topology evidence="1 8">Multi-pass membrane protein</topology>
    </subcellularLocation>
</comment>
<keyword evidence="5 8" id="KW-0812">Transmembrane</keyword>
<feature type="transmembrane region" description="Helical" evidence="9">
    <location>
        <begin position="411"/>
        <end position="429"/>
    </location>
</feature>
<keyword evidence="6 8" id="KW-1133">Transmembrane helix</keyword>
<dbReference type="GO" id="GO:0015207">
    <property type="term" value="F:adenine transmembrane transporter activity"/>
    <property type="evidence" value="ECO:0007669"/>
    <property type="project" value="TreeGrafter"/>
</dbReference>
<dbReference type="Pfam" id="PF00860">
    <property type="entry name" value="Xan_ur_permease"/>
    <property type="match status" value="1"/>
</dbReference>
<keyword evidence="7 8" id="KW-0472">Membrane</keyword>
<evidence type="ECO:0000256" key="5">
    <source>
        <dbReference type="ARBA" id="ARBA00022692"/>
    </source>
</evidence>
<evidence type="ECO:0000256" key="4">
    <source>
        <dbReference type="ARBA" id="ARBA00022475"/>
    </source>
</evidence>
<feature type="transmembrane region" description="Helical" evidence="9">
    <location>
        <begin position="167"/>
        <end position="185"/>
    </location>
</feature>
<feature type="transmembrane region" description="Helical" evidence="9">
    <location>
        <begin position="20"/>
        <end position="41"/>
    </location>
</feature>
<dbReference type="AlphaFoldDB" id="A0A558HND8"/>
<dbReference type="Proteomes" id="UP000319941">
    <property type="component" value="Unassembled WGS sequence"/>
</dbReference>
<evidence type="ECO:0000256" key="8">
    <source>
        <dbReference type="PIRNR" id="PIRNR005353"/>
    </source>
</evidence>
<dbReference type="InterPro" id="IPR006043">
    <property type="entry name" value="NCS2"/>
</dbReference>
<evidence type="ECO:0000256" key="9">
    <source>
        <dbReference type="SAM" id="Phobius"/>
    </source>
</evidence>
<dbReference type="PANTHER" id="PTHR43337">
    <property type="entry name" value="XANTHINE/URACIL PERMEASE C887.17-RELATED"/>
    <property type="match status" value="1"/>
</dbReference>
<dbReference type="EMBL" id="VNFH01000005">
    <property type="protein sequence ID" value="TVU70654.1"/>
    <property type="molecule type" value="Genomic_DNA"/>
</dbReference>
<keyword evidence="3 8" id="KW-0813">Transport</keyword>
<comment type="caution">
    <text evidence="10">The sequence shown here is derived from an EMBL/GenBank/DDBJ whole genome shotgun (WGS) entry which is preliminary data.</text>
</comment>
<dbReference type="STRING" id="553385.GCA_000591415_02483"/>
<dbReference type="OrthoDB" id="9808458at2"/>
<evidence type="ECO:0000256" key="2">
    <source>
        <dbReference type="ARBA" id="ARBA00005697"/>
    </source>
</evidence>
<dbReference type="RefSeq" id="WP_024952460.1">
    <property type="nucleotide sequence ID" value="NZ_CAWOWR010000107.1"/>
</dbReference>
<dbReference type="PIRSF" id="PIRSF005353">
    <property type="entry name" value="PbuG"/>
    <property type="match status" value="1"/>
</dbReference>
<organism evidence="10 11">
    <name type="scientific">Cobetia crustatorum</name>
    <dbReference type="NCBI Taxonomy" id="553385"/>
    <lineage>
        <taxon>Bacteria</taxon>
        <taxon>Pseudomonadati</taxon>
        <taxon>Pseudomonadota</taxon>
        <taxon>Gammaproteobacteria</taxon>
        <taxon>Oceanospirillales</taxon>
        <taxon>Halomonadaceae</taxon>
        <taxon>Cobetia</taxon>
    </lineage>
</organism>
<evidence type="ECO:0000256" key="7">
    <source>
        <dbReference type="ARBA" id="ARBA00023136"/>
    </source>
</evidence>
<evidence type="ECO:0000313" key="10">
    <source>
        <dbReference type="EMBL" id="TVU70654.1"/>
    </source>
</evidence>
<feature type="transmembrane region" description="Helical" evidence="9">
    <location>
        <begin position="230"/>
        <end position="250"/>
    </location>
</feature>
<dbReference type="PANTHER" id="PTHR43337:SF1">
    <property type="entry name" value="XANTHINE_URACIL PERMEASE C887.17-RELATED"/>
    <property type="match status" value="1"/>
</dbReference>
<dbReference type="InterPro" id="IPR045018">
    <property type="entry name" value="Azg-like"/>
</dbReference>
<comment type="similarity">
    <text evidence="2 8">Belongs to the nucleobase:cation symporter-2 (NCS2) (TC 2.A.40) family. Azg-like subfamily.</text>
</comment>
<feature type="transmembrane region" description="Helical" evidence="9">
    <location>
        <begin position="373"/>
        <end position="399"/>
    </location>
</feature>
<feature type="transmembrane region" description="Helical" evidence="9">
    <location>
        <begin position="95"/>
        <end position="114"/>
    </location>
</feature>
<feature type="transmembrane region" description="Helical" evidence="9">
    <location>
        <begin position="316"/>
        <end position="334"/>
    </location>
</feature>
<dbReference type="InterPro" id="IPR026033">
    <property type="entry name" value="Azg-like_bact_archaea"/>
</dbReference>
<feature type="transmembrane region" description="Helical" evidence="9">
    <location>
        <begin position="340"/>
        <end position="361"/>
    </location>
</feature>
<keyword evidence="4 8" id="KW-1003">Cell membrane</keyword>
<name>A0A558HND8_9GAMM</name>
<proteinExistence type="inferred from homology"/>
<evidence type="ECO:0000256" key="1">
    <source>
        <dbReference type="ARBA" id="ARBA00004651"/>
    </source>
</evidence>
<dbReference type="GO" id="GO:0005886">
    <property type="term" value="C:plasma membrane"/>
    <property type="evidence" value="ECO:0007669"/>
    <property type="project" value="UniProtKB-SubCell"/>
</dbReference>